<dbReference type="SUPFAM" id="SSF52343">
    <property type="entry name" value="Ferredoxin reductase-like, C-terminal NADP-linked domain"/>
    <property type="match status" value="1"/>
</dbReference>
<evidence type="ECO:0000259" key="1">
    <source>
        <dbReference type="PROSITE" id="PS51384"/>
    </source>
</evidence>
<sequence length="236" mass="25609">MGLVKDTLAIFKKRDLVVRDIQKEAEGIYTFRFQKPNDLIWEPGQYGLFAITHRKIKNGTKPFSIASVPDEQVVALTTRIGEQPSEFKRALLELTPGMSVKMSGPAGAFALPEDAPALLVADGIGITPIRAILKGAHAAGRTRQHPPIQVLYLDRDNTGLYREELEATANRAVTLTSPDSSEALHGRIASFISAHSNSATYLIAGPKPGVDAIAADVQQQGISKKKIKKDAFYGYA</sequence>
<dbReference type="InterPro" id="IPR017938">
    <property type="entry name" value="Riboflavin_synthase-like_b-brl"/>
</dbReference>
<protein>
    <submittedName>
        <fullName evidence="2">FAD-dependent oxidoreductase</fullName>
    </submittedName>
</protein>
<comment type="caution">
    <text evidence="2">The sequence shown here is derived from an EMBL/GenBank/DDBJ whole genome shotgun (WGS) entry which is preliminary data.</text>
</comment>
<dbReference type="Proteomes" id="UP000621560">
    <property type="component" value="Unassembled WGS sequence"/>
</dbReference>
<evidence type="ECO:0000313" key="3">
    <source>
        <dbReference type="Proteomes" id="UP000621560"/>
    </source>
</evidence>
<reference evidence="2" key="1">
    <citation type="submission" date="2020-09" db="EMBL/GenBank/DDBJ databases">
        <title>A novel bacterium of genus Paenibacillus, isolated from South China Sea.</title>
        <authorList>
            <person name="Huang H."/>
            <person name="Mo K."/>
            <person name="Hu Y."/>
        </authorList>
    </citation>
    <scope>NUCLEOTIDE SEQUENCE</scope>
    <source>
        <strain evidence="2">IB182496</strain>
    </source>
</reference>
<dbReference type="InterPro" id="IPR050415">
    <property type="entry name" value="MRET"/>
</dbReference>
<proteinExistence type="predicted"/>
<keyword evidence="3" id="KW-1185">Reference proteome</keyword>
<dbReference type="PANTHER" id="PTHR47354:SF5">
    <property type="entry name" value="PROTEIN RFBI"/>
    <property type="match status" value="1"/>
</dbReference>
<organism evidence="2 3">
    <name type="scientific">Paenibacillus sabuli</name>
    <dbReference type="NCBI Taxonomy" id="2772509"/>
    <lineage>
        <taxon>Bacteria</taxon>
        <taxon>Bacillati</taxon>
        <taxon>Bacillota</taxon>
        <taxon>Bacilli</taxon>
        <taxon>Bacillales</taxon>
        <taxon>Paenibacillaceae</taxon>
        <taxon>Paenibacillus</taxon>
    </lineage>
</organism>
<dbReference type="EMBL" id="JACXIZ010000015">
    <property type="protein sequence ID" value="MBD2845421.1"/>
    <property type="molecule type" value="Genomic_DNA"/>
</dbReference>
<dbReference type="GO" id="GO:0016491">
    <property type="term" value="F:oxidoreductase activity"/>
    <property type="evidence" value="ECO:0007669"/>
    <property type="project" value="InterPro"/>
</dbReference>
<dbReference type="InterPro" id="IPR039261">
    <property type="entry name" value="FNR_nucleotide-bd"/>
</dbReference>
<dbReference type="CDD" id="cd00322">
    <property type="entry name" value="FNR_like"/>
    <property type="match status" value="1"/>
</dbReference>
<dbReference type="Gene3D" id="3.40.50.80">
    <property type="entry name" value="Nucleotide-binding domain of ferredoxin-NADP reductase (FNR) module"/>
    <property type="match status" value="1"/>
</dbReference>
<dbReference type="SUPFAM" id="SSF63380">
    <property type="entry name" value="Riboflavin synthase domain-like"/>
    <property type="match status" value="1"/>
</dbReference>
<gene>
    <name evidence="2" type="ORF">IDH44_09485</name>
</gene>
<dbReference type="PROSITE" id="PS51384">
    <property type="entry name" value="FAD_FR"/>
    <property type="match status" value="1"/>
</dbReference>
<dbReference type="InterPro" id="IPR017927">
    <property type="entry name" value="FAD-bd_FR_type"/>
</dbReference>
<dbReference type="PANTHER" id="PTHR47354">
    <property type="entry name" value="NADH OXIDOREDUCTASE HCR"/>
    <property type="match status" value="1"/>
</dbReference>
<accession>A0A927BT49</accession>
<evidence type="ECO:0000313" key="2">
    <source>
        <dbReference type="EMBL" id="MBD2845421.1"/>
    </source>
</evidence>
<dbReference type="AlphaFoldDB" id="A0A927BT49"/>
<feature type="domain" description="FAD-binding FR-type" evidence="1">
    <location>
        <begin position="11"/>
        <end position="112"/>
    </location>
</feature>
<dbReference type="RefSeq" id="WP_190917014.1">
    <property type="nucleotide sequence ID" value="NZ_JACXIZ010000015.1"/>
</dbReference>
<dbReference type="Gene3D" id="2.40.30.10">
    <property type="entry name" value="Translation factors"/>
    <property type="match status" value="1"/>
</dbReference>
<name>A0A927BT49_9BACL</name>